<proteinExistence type="predicted"/>
<sequence>MGALRCRETIAGLSEVSVTEAKFGKMLALTYAPCRQCADSSRAPASGLCPVPPP</sequence>
<accession>A0A9W4DUL2</accession>
<dbReference type="Proteomes" id="UP001152519">
    <property type="component" value="Unassembled WGS sequence"/>
</dbReference>
<gene>
    <name evidence="1" type="ORF">SCOCK_610008</name>
</gene>
<dbReference type="EMBL" id="CAJSLV010000094">
    <property type="protein sequence ID" value="CAG6397980.1"/>
    <property type="molecule type" value="Genomic_DNA"/>
</dbReference>
<keyword evidence="2" id="KW-1185">Reference proteome</keyword>
<evidence type="ECO:0000313" key="2">
    <source>
        <dbReference type="Proteomes" id="UP001152519"/>
    </source>
</evidence>
<organism evidence="1 2">
    <name type="scientific">Actinacidiphila cocklensis</name>
    <dbReference type="NCBI Taxonomy" id="887465"/>
    <lineage>
        <taxon>Bacteria</taxon>
        <taxon>Bacillati</taxon>
        <taxon>Actinomycetota</taxon>
        <taxon>Actinomycetes</taxon>
        <taxon>Kitasatosporales</taxon>
        <taxon>Streptomycetaceae</taxon>
        <taxon>Actinacidiphila</taxon>
    </lineage>
</organism>
<reference evidence="1" key="1">
    <citation type="submission" date="2021-05" db="EMBL/GenBank/DDBJ databases">
        <authorList>
            <person name="Arsene-Ploetze F."/>
        </authorList>
    </citation>
    <scope>NUCLEOTIDE SEQUENCE</scope>
    <source>
        <strain evidence="1">DSM 42138</strain>
    </source>
</reference>
<dbReference type="AlphaFoldDB" id="A0A9W4DUL2"/>
<evidence type="ECO:0000313" key="1">
    <source>
        <dbReference type="EMBL" id="CAG6397980.1"/>
    </source>
</evidence>
<comment type="caution">
    <text evidence="1">The sequence shown here is derived from an EMBL/GenBank/DDBJ whole genome shotgun (WGS) entry which is preliminary data.</text>
</comment>
<name>A0A9W4DUL2_9ACTN</name>
<protein>
    <submittedName>
        <fullName evidence="1">Uncharacterized protein</fullName>
    </submittedName>
</protein>